<dbReference type="OrthoDB" id="1668230at2759"/>
<dbReference type="CDD" id="cd00063">
    <property type="entry name" value="FN3"/>
    <property type="match status" value="4"/>
</dbReference>
<evidence type="ECO:0000313" key="3">
    <source>
        <dbReference type="EMBL" id="PIO31780.1"/>
    </source>
</evidence>
<reference evidence="4" key="1">
    <citation type="journal article" date="2017" name="Nat. Commun.">
        <title>The North American bullfrog draft genome provides insight into hormonal regulation of long noncoding RNA.</title>
        <authorList>
            <person name="Hammond S.A."/>
            <person name="Warren R.L."/>
            <person name="Vandervalk B.P."/>
            <person name="Kucuk E."/>
            <person name="Khan H."/>
            <person name="Gibb E.A."/>
            <person name="Pandoh P."/>
            <person name="Kirk H."/>
            <person name="Zhao Y."/>
            <person name="Jones M."/>
            <person name="Mungall A.J."/>
            <person name="Coope R."/>
            <person name="Pleasance S."/>
            <person name="Moore R.A."/>
            <person name="Holt R.A."/>
            <person name="Round J.M."/>
            <person name="Ohora S."/>
            <person name="Walle B.V."/>
            <person name="Veldhoen N."/>
            <person name="Helbing C.C."/>
            <person name="Birol I."/>
        </authorList>
    </citation>
    <scope>NUCLEOTIDE SEQUENCE [LARGE SCALE GENOMIC DNA]</scope>
</reference>
<dbReference type="PROSITE" id="PS50853">
    <property type="entry name" value="FN3"/>
    <property type="match status" value="4"/>
</dbReference>
<feature type="domain" description="Fibronectin type-III" evidence="2">
    <location>
        <begin position="52"/>
        <end position="148"/>
    </location>
</feature>
<dbReference type="InterPro" id="IPR003961">
    <property type="entry name" value="FN3_dom"/>
</dbReference>
<dbReference type="PANTHER" id="PTHR13817">
    <property type="entry name" value="TITIN"/>
    <property type="match status" value="1"/>
</dbReference>
<feature type="domain" description="Fibronectin type-III" evidence="2">
    <location>
        <begin position="348"/>
        <end position="416"/>
    </location>
</feature>
<dbReference type="Proteomes" id="UP000228934">
    <property type="component" value="Unassembled WGS sequence"/>
</dbReference>
<dbReference type="Pfam" id="PF00041">
    <property type="entry name" value="fn3"/>
    <property type="match status" value="1"/>
</dbReference>
<feature type="domain" description="Fibronectin type-III" evidence="2">
    <location>
        <begin position="153"/>
        <end position="249"/>
    </location>
</feature>
<accession>A0A2G9RV53</accession>
<sequence>VSTNESNQQTIAQFSVGKILPRDTGYWIYSVKTEAGMTDKQVYISVKVAPYPQCGPKLNKSGPNYLNIDVNIDSYGGDGPIARVTILYKPSKKPTPWNILVVPITDKIAKLENLEPRTEYKVCVQLGRKGDVGVGHPGPESLFTTEAFVAPYPQCGPKLNKSGPNYLNIDVNIDSYGGDGPIARVTILYKPSKKPTPWNILVVPITDKIAKLENLEPRTEYKVCVQLGRKGDVGVGHPGPESLFTTEAFGLPPPKDLSLTPNSQTSLGLTWLPNWEGSEEEHVSQAECFSPDNPETTFYKTAPGNVTGIIIDGLKPKTLYQCRVRVNTKPQGEWSEPMFAWTYSDQIPPTASNINVLNVTDSTAIITWSIQEGHSITTVIIRYKIFDDTGYNHDIKIRNITITQYQLKGLEADTIY</sequence>
<evidence type="ECO:0000256" key="1">
    <source>
        <dbReference type="ARBA" id="ARBA00022737"/>
    </source>
</evidence>
<dbReference type="SMART" id="SM00060">
    <property type="entry name" value="FN3"/>
    <property type="match status" value="4"/>
</dbReference>
<dbReference type="InterPro" id="IPR036116">
    <property type="entry name" value="FN3_sf"/>
</dbReference>
<feature type="non-terminal residue" evidence="3">
    <location>
        <position position="416"/>
    </location>
</feature>
<keyword evidence="1" id="KW-0677">Repeat</keyword>
<dbReference type="AlphaFoldDB" id="A0A2G9RV53"/>
<feature type="domain" description="Fibronectin type-III" evidence="2">
    <location>
        <begin position="253"/>
        <end position="345"/>
    </location>
</feature>
<dbReference type="PANTHER" id="PTHR13817:SF166">
    <property type="entry name" value="NEURONAL IGCAM-RELATED"/>
    <property type="match status" value="1"/>
</dbReference>
<dbReference type="EMBL" id="KV931018">
    <property type="protein sequence ID" value="PIO31780.1"/>
    <property type="molecule type" value="Genomic_DNA"/>
</dbReference>
<name>A0A2G9RV53_AQUCT</name>
<dbReference type="InterPro" id="IPR013783">
    <property type="entry name" value="Ig-like_fold"/>
</dbReference>
<gene>
    <name evidence="3" type="ORF">AB205_0023560</name>
</gene>
<dbReference type="InterPro" id="IPR050964">
    <property type="entry name" value="Striated_Muscle_Regulatory"/>
</dbReference>
<evidence type="ECO:0000259" key="2">
    <source>
        <dbReference type="PROSITE" id="PS50853"/>
    </source>
</evidence>
<evidence type="ECO:0000313" key="4">
    <source>
        <dbReference type="Proteomes" id="UP000228934"/>
    </source>
</evidence>
<dbReference type="Gene3D" id="2.60.40.10">
    <property type="entry name" value="Immunoglobulins"/>
    <property type="match status" value="4"/>
</dbReference>
<protein>
    <recommendedName>
        <fullName evidence="2">Fibronectin type-III domain-containing protein</fullName>
    </recommendedName>
</protein>
<proteinExistence type="predicted"/>
<feature type="non-terminal residue" evidence="3">
    <location>
        <position position="1"/>
    </location>
</feature>
<keyword evidence="4" id="KW-1185">Reference proteome</keyword>
<organism evidence="3 4">
    <name type="scientific">Aquarana catesbeiana</name>
    <name type="common">American bullfrog</name>
    <name type="synonym">Rana catesbeiana</name>
    <dbReference type="NCBI Taxonomy" id="8400"/>
    <lineage>
        <taxon>Eukaryota</taxon>
        <taxon>Metazoa</taxon>
        <taxon>Chordata</taxon>
        <taxon>Craniata</taxon>
        <taxon>Vertebrata</taxon>
        <taxon>Euteleostomi</taxon>
        <taxon>Amphibia</taxon>
        <taxon>Batrachia</taxon>
        <taxon>Anura</taxon>
        <taxon>Neobatrachia</taxon>
        <taxon>Ranoidea</taxon>
        <taxon>Ranidae</taxon>
        <taxon>Aquarana</taxon>
    </lineage>
</organism>
<dbReference type="SUPFAM" id="SSF49265">
    <property type="entry name" value="Fibronectin type III"/>
    <property type="match status" value="2"/>
</dbReference>